<feature type="binding site" evidence="7">
    <location>
        <position position="39"/>
    </location>
    <ligand>
        <name>Zn(2+)</name>
        <dbReference type="ChEBI" id="CHEBI:29105"/>
    </ligand>
</feature>
<keyword evidence="9" id="KW-1185">Reference proteome</keyword>
<dbReference type="GO" id="GO:0008270">
    <property type="term" value="F:zinc ion binding"/>
    <property type="evidence" value="ECO:0007669"/>
    <property type="project" value="InterPro"/>
</dbReference>
<comment type="similarity">
    <text evidence="1">Belongs to the beta-class carbonic anhydrase family.</text>
</comment>
<evidence type="ECO:0000256" key="6">
    <source>
        <dbReference type="ARBA" id="ARBA00048348"/>
    </source>
</evidence>
<evidence type="ECO:0000313" key="9">
    <source>
        <dbReference type="Proteomes" id="UP001059380"/>
    </source>
</evidence>
<name>A0A9J7BL52_9BACT</name>
<evidence type="ECO:0000256" key="1">
    <source>
        <dbReference type="ARBA" id="ARBA00006217"/>
    </source>
</evidence>
<feature type="binding site" evidence="7">
    <location>
        <position position="101"/>
    </location>
    <ligand>
        <name>Zn(2+)</name>
        <dbReference type="ChEBI" id="CHEBI:29105"/>
    </ligand>
</feature>
<keyword evidence="5" id="KW-0456">Lyase</keyword>
<dbReference type="InterPro" id="IPR001765">
    <property type="entry name" value="Carbonic_anhydrase"/>
</dbReference>
<dbReference type="GO" id="GO:0015976">
    <property type="term" value="P:carbon utilization"/>
    <property type="evidence" value="ECO:0007669"/>
    <property type="project" value="InterPro"/>
</dbReference>
<protein>
    <recommendedName>
        <fullName evidence="2">carbonic anhydrase</fullName>
        <ecNumber evidence="2">4.2.1.1</ecNumber>
    </recommendedName>
</protein>
<dbReference type="InterPro" id="IPR036874">
    <property type="entry name" value="Carbonic_anhydrase_sf"/>
</dbReference>
<dbReference type="SMART" id="SM00947">
    <property type="entry name" value="Pro_CA"/>
    <property type="match status" value="1"/>
</dbReference>
<comment type="cofactor">
    <cofactor evidence="7">
        <name>Zn(2+)</name>
        <dbReference type="ChEBI" id="CHEBI:29105"/>
    </cofactor>
    <text evidence="7">Binds 1 zinc ion per subunit.</text>
</comment>
<dbReference type="InterPro" id="IPR015892">
    <property type="entry name" value="Carbonic_anhydrase_CS"/>
</dbReference>
<proteinExistence type="inferred from homology"/>
<comment type="catalytic activity">
    <reaction evidence="6">
        <text>hydrogencarbonate + H(+) = CO2 + H2O</text>
        <dbReference type="Rhea" id="RHEA:10748"/>
        <dbReference type="ChEBI" id="CHEBI:15377"/>
        <dbReference type="ChEBI" id="CHEBI:15378"/>
        <dbReference type="ChEBI" id="CHEBI:16526"/>
        <dbReference type="ChEBI" id="CHEBI:17544"/>
        <dbReference type="EC" id="4.2.1.1"/>
    </reaction>
</comment>
<evidence type="ECO:0000256" key="5">
    <source>
        <dbReference type="ARBA" id="ARBA00023239"/>
    </source>
</evidence>
<dbReference type="PANTHER" id="PTHR11002:SF76">
    <property type="entry name" value="CARBONIC ANHYDRASE"/>
    <property type="match status" value="1"/>
</dbReference>
<dbReference type="AlphaFoldDB" id="A0A9J7BL52"/>
<dbReference type="PANTHER" id="PTHR11002">
    <property type="entry name" value="CARBONIC ANHYDRASE"/>
    <property type="match status" value="1"/>
</dbReference>
<organism evidence="8 9">
    <name type="scientific">Occallatibacter riparius</name>
    <dbReference type="NCBI Taxonomy" id="1002689"/>
    <lineage>
        <taxon>Bacteria</taxon>
        <taxon>Pseudomonadati</taxon>
        <taxon>Acidobacteriota</taxon>
        <taxon>Terriglobia</taxon>
        <taxon>Terriglobales</taxon>
        <taxon>Acidobacteriaceae</taxon>
        <taxon>Occallatibacter</taxon>
    </lineage>
</organism>
<keyword evidence="3 7" id="KW-0479">Metal-binding</keyword>
<dbReference type="KEGG" id="orp:MOP44_15480"/>
<dbReference type="PROSITE" id="PS00704">
    <property type="entry name" value="PROK_CO2_ANHYDRASE_1"/>
    <property type="match status" value="1"/>
</dbReference>
<dbReference type="EMBL" id="CP093313">
    <property type="protein sequence ID" value="UWZ81973.1"/>
    <property type="molecule type" value="Genomic_DNA"/>
</dbReference>
<evidence type="ECO:0000256" key="7">
    <source>
        <dbReference type="PIRSR" id="PIRSR601765-1"/>
    </source>
</evidence>
<evidence type="ECO:0000256" key="3">
    <source>
        <dbReference type="ARBA" id="ARBA00022723"/>
    </source>
</evidence>
<dbReference type="RefSeq" id="WP_260790969.1">
    <property type="nucleotide sequence ID" value="NZ_CP093313.1"/>
</dbReference>
<dbReference type="SUPFAM" id="SSF53056">
    <property type="entry name" value="beta-carbonic anhydrase, cab"/>
    <property type="match status" value="1"/>
</dbReference>
<dbReference type="Proteomes" id="UP001059380">
    <property type="component" value="Chromosome"/>
</dbReference>
<evidence type="ECO:0000256" key="4">
    <source>
        <dbReference type="ARBA" id="ARBA00022833"/>
    </source>
</evidence>
<gene>
    <name evidence="8" type="ORF">MOP44_15480</name>
</gene>
<dbReference type="GO" id="GO:0004089">
    <property type="term" value="F:carbonate dehydratase activity"/>
    <property type="evidence" value="ECO:0007669"/>
    <property type="project" value="UniProtKB-EC"/>
</dbReference>
<reference evidence="8" key="1">
    <citation type="submission" date="2021-04" db="EMBL/GenBank/DDBJ databases">
        <title>Phylogenetic analysis of Acidobacteriaceae.</title>
        <authorList>
            <person name="Qiu L."/>
            <person name="Zhang Q."/>
        </authorList>
    </citation>
    <scope>NUCLEOTIDE SEQUENCE</scope>
    <source>
        <strain evidence="8">DSM 25168</strain>
    </source>
</reference>
<sequence>MQRLIQGHSKFLKDVFPERRSHYHLLAESQAPEWLFITCSDSRIVPDLILGTEPGDLFISRSIGNVVPVSMNDVDGVSATIEYAVEVLKVPYIINCGHSDCGAIKAALNRTAVEKLPRAKRWLDHVEGAFSHRQPLNPADGDHAELCSLIRGNVVAQLSNLKSHPTVAKAIAAGRLQVFGWYYDILTGRIEQYEERDRRFVPLLGPAA</sequence>
<evidence type="ECO:0000313" key="8">
    <source>
        <dbReference type="EMBL" id="UWZ81973.1"/>
    </source>
</evidence>
<dbReference type="Gene3D" id="3.40.1050.10">
    <property type="entry name" value="Carbonic anhydrase"/>
    <property type="match status" value="1"/>
</dbReference>
<accession>A0A9J7BL52</accession>
<feature type="binding site" evidence="7">
    <location>
        <position position="98"/>
    </location>
    <ligand>
        <name>Zn(2+)</name>
        <dbReference type="ChEBI" id="CHEBI:29105"/>
    </ligand>
</feature>
<evidence type="ECO:0000256" key="2">
    <source>
        <dbReference type="ARBA" id="ARBA00012925"/>
    </source>
</evidence>
<dbReference type="Pfam" id="PF00484">
    <property type="entry name" value="Pro_CA"/>
    <property type="match status" value="1"/>
</dbReference>
<feature type="binding site" evidence="7">
    <location>
        <position position="41"/>
    </location>
    <ligand>
        <name>Zn(2+)</name>
        <dbReference type="ChEBI" id="CHEBI:29105"/>
    </ligand>
</feature>
<keyword evidence="4 7" id="KW-0862">Zinc</keyword>
<dbReference type="EC" id="4.2.1.1" evidence="2"/>